<reference evidence="5" key="1">
    <citation type="submission" date="2021-06" db="EMBL/GenBank/DDBJ databases">
        <title>Direct submission.</title>
        <authorList>
            <person name="Lee C.-S."/>
            <person name="Jin L."/>
        </authorList>
    </citation>
    <scope>NUCLEOTIDE SEQUENCE</scope>
    <source>
        <strain evidence="5">Con5</strain>
    </source>
</reference>
<dbReference type="RefSeq" id="WP_215506061.1">
    <property type="nucleotide sequence ID" value="NZ_CP076361.1"/>
</dbReference>
<dbReference type="PRINTS" id="PR00081">
    <property type="entry name" value="GDHRDH"/>
</dbReference>
<keyword evidence="6" id="KW-1185">Reference proteome</keyword>
<gene>
    <name evidence="5" type="ORF">KM031_12955</name>
</gene>
<dbReference type="PANTHER" id="PTHR24321:SF8">
    <property type="entry name" value="ESTRADIOL 17-BETA-DEHYDROGENASE 8-RELATED"/>
    <property type="match status" value="1"/>
</dbReference>
<comment type="similarity">
    <text evidence="1">Belongs to the short-chain dehydrogenases/reductases (SDR) family.</text>
</comment>
<accession>A0A975P4K6</accession>
<dbReference type="InterPro" id="IPR036291">
    <property type="entry name" value="NAD(P)-bd_dom_sf"/>
</dbReference>
<evidence type="ECO:0000259" key="4">
    <source>
        <dbReference type="SMART" id="SM00822"/>
    </source>
</evidence>
<dbReference type="PROSITE" id="PS00061">
    <property type="entry name" value="ADH_SHORT"/>
    <property type="match status" value="1"/>
</dbReference>
<proteinExistence type="inferred from homology"/>
<protein>
    <submittedName>
        <fullName evidence="5">SDR family oxidoreductase</fullName>
    </submittedName>
</protein>
<dbReference type="PANTHER" id="PTHR24321">
    <property type="entry name" value="DEHYDROGENASES, SHORT CHAIN"/>
    <property type="match status" value="1"/>
</dbReference>
<sequence length="260" mass="27026">MRDHAETVAVITGGSQGLGLAIAERLLAEGCGRMILAGRGVAKGEAVAAQLRAGGADVRFLPADMGRPDEAIALIDRAASRFGRVTALVNAAAATDRGSILDTTPEAWDNLMAVNARGPFFALQRFAQLAAQHGHPAQAVNILSMVVHCGQSFLAPYSASKAALANVTRNAAQALRGHRIRVNAINCGWMDTPGEDETQRKYHGATDGWLAAAEAAQPMGMLVKPAHVAGLASFMLSPASGVMTGAVVDFDQNVSGAYPE</sequence>
<organism evidence="5 6">
    <name type="scientific">Gemmobacter fulvus</name>
    <dbReference type="NCBI Taxonomy" id="2840474"/>
    <lineage>
        <taxon>Bacteria</taxon>
        <taxon>Pseudomonadati</taxon>
        <taxon>Pseudomonadota</taxon>
        <taxon>Alphaproteobacteria</taxon>
        <taxon>Rhodobacterales</taxon>
        <taxon>Paracoccaceae</taxon>
        <taxon>Gemmobacter</taxon>
    </lineage>
</organism>
<dbReference type="InterPro" id="IPR057326">
    <property type="entry name" value="KR_dom"/>
</dbReference>
<dbReference type="FunFam" id="3.40.50.720:FF:000084">
    <property type="entry name" value="Short-chain dehydrogenase reductase"/>
    <property type="match status" value="1"/>
</dbReference>
<dbReference type="NCBIfam" id="NF004847">
    <property type="entry name" value="PRK06198.1"/>
    <property type="match status" value="1"/>
</dbReference>
<keyword evidence="2" id="KW-0560">Oxidoreductase</keyword>
<evidence type="ECO:0000313" key="5">
    <source>
        <dbReference type="EMBL" id="QWK89740.1"/>
    </source>
</evidence>
<keyword evidence="3" id="KW-0520">NAD</keyword>
<feature type="domain" description="Ketoreductase" evidence="4">
    <location>
        <begin position="7"/>
        <end position="192"/>
    </location>
</feature>
<dbReference type="SUPFAM" id="SSF51735">
    <property type="entry name" value="NAD(P)-binding Rossmann-fold domains"/>
    <property type="match status" value="1"/>
</dbReference>
<dbReference type="Proteomes" id="UP000679352">
    <property type="component" value="Chromosome"/>
</dbReference>
<dbReference type="CDD" id="cd05233">
    <property type="entry name" value="SDR_c"/>
    <property type="match status" value="1"/>
</dbReference>
<evidence type="ECO:0000256" key="3">
    <source>
        <dbReference type="ARBA" id="ARBA00023027"/>
    </source>
</evidence>
<dbReference type="SMART" id="SM00822">
    <property type="entry name" value="PKS_KR"/>
    <property type="match status" value="1"/>
</dbReference>
<dbReference type="InterPro" id="IPR002347">
    <property type="entry name" value="SDR_fam"/>
</dbReference>
<evidence type="ECO:0000313" key="6">
    <source>
        <dbReference type="Proteomes" id="UP000679352"/>
    </source>
</evidence>
<evidence type="ECO:0000256" key="2">
    <source>
        <dbReference type="ARBA" id="ARBA00023002"/>
    </source>
</evidence>
<dbReference type="Pfam" id="PF13561">
    <property type="entry name" value="adh_short_C2"/>
    <property type="match status" value="1"/>
</dbReference>
<evidence type="ECO:0000256" key="1">
    <source>
        <dbReference type="ARBA" id="ARBA00006484"/>
    </source>
</evidence>
<dbReference type="Gene3D" id="3.40.50.720">
    <property type="entry name" value="NAD(P)-binding Rossmann-like Domain"/>
    <property type="match status" value="1"/>
</dbReference>
<dbReference type="PRINTS" id="PR00080">
    <property type="entry name" value="SDRFAMILY"/>
</dbReference>
<dbReference type="GO" id="GO:0016491">
    <property type="term" value="F:oxidoreductase activity"/>
    <property type="evidence" value="ECO:0007669"/>
    <property type="project" value="UniProtKB-KW"/>
</dbReference>
<dbReference type="AlphaFoldDB" id="A0A975P4K6"/>
<dbReference type="InterPro" id="IPR020904">
    <property type="entry name" value="Sc_DH/Rdtase_CS"/>
</dbReference>
<dbReference type="EMBL" id="CP076361">
    <property type="protein sequence ID" value="QWK89740.1"/>
    <property type="molecule type" value="Genomic_DNA"/>
</dbReference>
<dbReference type="KEGG" id="gfu:KM031_12955"/>
<name>A0A975P4K6_9RHOB</name>